<name>A0A5N5FQ70_9ROSA</name>
<dbReference type="AlphaFoldDB" id="A0A5N5FQ70"/>
<keyword evidence="2" id="KW-1185">Reference proteome</keyword>
<gene>
    <name evidence="1" type="ORF">D8674_041062</name>
</gene>
<protein>
    <recommendedName>
        <fullName evidence="3">F-box domain-containing protein</fullName>
    </recommendedName>
</protein>
<reference evidence="1 2" key="2">
    <citation type="submission" date="2019-11" db="EMBL/GenBank/DDBJ databases">
        <title>A de novo genome assembly of a pear dwarfing rootstock.</title>
        <authorList>
            <person name="Wang F."/>
            <person name="Wang J."/>
            <person name="Li S."/>
            <person name="Zhang Y."/>
            <person name="Fang M."/>
            <person name="Ma L."/>
            <person name="Zhao Y."/>
            <person name="Jiang S."/>
        </authorList>
    </citation>
    <scope>NUCLEOTIDE SEQUENCE [LARGE SCALE GENOMIC DNA]</scope>
    <source>
        <strain evidence="1">S2</strain>
        <tissue evidence="1">Leaf</tissue>
    </source>
</reference>
<proteinExistence type="predicted"/>
<dbReference type="OrthoDB" id="1647530at2759"/>
<sequence>MTDNNPNDRLMSVDNSFGKFPDHLVIEIFIRVPVSKWAQISCENSWQATLAMTFPLASQAKRWPRPIPRGLSKRNFRERFEALYVSKHIFSLDGEIDEIVGHSYLFLKEQLECSTMPPSSSILHETLIDQFIACGKSKVMAHDLVSQIWLAVLDNLEENEKTFQLLKHNNCRNAEDTDMIKFILLLQRVFLPYPYSRLIKVQWRVFEKLFTDFRDCFNYADYYDVLGCAKNKVQPIPSTWLAY</sequence>
<dbReference type="PANTHER" id="PTHR48155">
    <property type="entry name" value="OS09G0497600 PROTEIN"/>
    <property type="match status" value="1"/>
</dbReference>
<comment type="caution">
    <text evidence="1">The sequence shown here is derived from an EMBL/GenBank/DDBJ whole genome shotgun (WGS) entry which is preliminary data.</text>
</comment>
<evidence type="ECO:0008006" key="3">
    <source>
        <dbReference type="Google" id="ProtNLM"/>
    </source>
</evidence>
<evidence type="ECO:0000313" key="2">
    <source>
        <dbReference type="Proteomes" id="UP000327157"/>
    </source>
</evidence>
<reference evidence="1 2" key="1">
    <citation type="submission" date="2019-09" db="EMBL/GenBank/DDBJ databases">
        <authorList>
            <person name="Ou C."/>
        </authorList>
    </citation>
    <scope>NUCLEOTIDE SEQUENCE [LARGE SCALE GENOMIC DNA]</scope>
    <source>
        <strain evidence="1">S2</strain>
        <tissue evidence="1">Leaf</tissue>
    </source>
</reference>
<organism evidence="1 2">
    <name type="scientific">Pyrus ussuriensis x Pyrus communis</name>
    <dbReference type="NCBI Taxonomy" id="2448454"/>
    <lineage>
        <taxon>Eukaryota</taxon>
        <taxon>Viridiplantae</taxon>
        <taxon>Streptophyta</taxon>
        <taxon>Embryophyta</taxon>
        <taxon>Tracheophyta</taxon>
        <taxon>Spermatophyta</taxon>
        <taxon>Magnoliopsida</taxon>
        <taxon>eudicotyledons</taxon>
        <taxon>Gunneridae</taxon>
        <taxon>Pentapetalae</taxon>
        <taxon>rosids</taxon>
        <taxon>fabids</taxon>
        <taxon>Rosales</taxon>
        <taxon>Rosaceae</taxon>
        <taxon>Amygdaloideae</taxon>
        <taxon>Maleae</taxon>
        <taxon>Pyrus</taxon>
    </lineage>
</organism>
<dbReference type="Proteomes" id="UP000327157">
    <property type="component" value="Unassembled WGS sequence"/>
</dbReference>
<evidence type="ECO:0000313" key="1">
    <source>
        <dbReference type="EMBL" id="KAB2603791.1"/>
    </source>
</evidence>
<accession>A0A5N5FQ70</accession>
<dbReference type="EMBL" id="SMOL01000682">
    <property type="protein sequence ID" value="KAB2603791.1"/>
    <property type="molecule type" value="Genomic_DNA"/>
</dbReference>
<dbReference type="PANTHER" id="PTHR48155:SF1">
    <property type="entry name" value="F-BOX DOMAIN-CONTAINING PROTEIN"/>
    <property type="match status" value="1"/>
</dbReference>